<keyword evidence="1" id="KW-0808">Transferase</keyword>
<evidence type="ECO:0000256" key="1">
    <source>
        <dbReference type="ARBA" id="ARBA00022679"/>
    </source>
</evidence>
<dbReference type="GO" id="GO:0000160">
    <property type="term" value="P:phosphorelay signal transduction system"/>
    <property type="evidence" value="ECO:0007669"/>
    <property type="project" value="UniProtKB-KW"/>
</dbReference>
<accession>A0A6J6P490</accession>
<evidence type="ECO:0000256" key="3">
    <source>
        <dbReference type="SAM" id="Phobius"/>
    </source>
</evidence>
<name>A0A6J6P490_9ZZZZ</name>
<dbReference type="PANTHER" id="PTHR24421:SF61">
    <property type="entry name" value="OXYGEN SENSOR HISTIDINE KINASE NREB"/>
    <property type="match status" value="1"/>
</dbReference>
<keyword evidence="3" id="KW-1133">Transmembrane helix</keyword>
<dbReference type="SUPFAM" id="SSF55874">
    <property type="entry name" value="ATPase domain of HSP90 chaperone/DNA topoisomerase II/histidine kinase"/>
    <property type="match status" value="1"/>
</dbReference>
<dbReference type="InterPro" id="IPR050482">
    <property type="entry name" value="Sensor_HK_TwoCompSys"/>
</dbReference>
<dbReference type="Pfam" id="PF04024">
    <property type="entry name" value="PspC"/>
    <property type="match status" value="1"/>
</dbReference>
<evidence type="ECO:0000313" key="6">
    <source>
        <dbReference type="EMBL" id="CAB4691254.1"/>
    </source>
</evidence>
<dbReference type="CDD" id="cd16917">
    <property type="entry name" value="HATPase_UhpB-NarQ-NarX-like"/>
    <property type="match status" value="1"/>
</dbReference>
<keyword evidence="2" id="KW-0418">Kinase</keyword>
<evidence type="ECO:0000259" key="5">
    <source>
        <dbReference type="Pfam" id="PF04024"/>
    </source>
</evidence>
<feature type="transmembrane region" description="Helical" evidence="3">
    <location>
        <begin position="207"/>
        <end position="227"/>
    </location>
</feature>
<evidence type="ECO:0000259" key="4">
    <source>
        <dbReference type="Pfam" id="PF02518"/>
    </source>
</evidence>
<keyword evidence="3" id="KW-0812">Transmembrane</keyword>
<feature type="transmembrane region" description="Helical" evidence="3">
    <location>
        <begin position="174"/>
        <end position="195"/>
    </location>
</feature>
<dbReference type="PANTHER" id="PTHR24421">
    <property type="entry name" value="NITRATE/NITRITE SENSOR PROTEIN NARX-RELATED"/>
    <property type="match status" value="1"/>
</dbReference>
<feature type="transmembrane region" description="Helical" evidence="3">
    <location>
        <begin position="129"/>
        <end position="147"/>
    </location>
</feature>
<dbReference type="GO" id="GO:0016301">
    <property type="term" value="F:kinase activity"/>
    <property type="evidence" value="ECO:0007669"/>
    <property type="project" value="UniProtKB-KW"/>
</dbReference>
<dbReference type="InterPro" id="IPR003594">
    <property type="entry name" value="HATPase_dom"/>
</dbReference>
<proteinExistence type="predicted"/>
<protein>
    <submittedName>
        <fullName evidence="6">Unannotated protein</fullName>
    </submittedName>
</protein>
<dbReference type="InterPro" id="IPR007168">
    <property type="entry name" value="Phageshock_PspC_N"/>
</dbReference>
<organism evidence="6">
    <name type="scientific">freshwater metagenome</name>
    <dbReference type="NCBI Taxonomy" id="449393"/>
    <lineage>
        <taxon>unclassified sequences</taxon>
        <taxon>metagenomes</taxon>
        <taxon>ecological metagenomes</taxon>
    </lineage>
</organism>
<evidence type="ECO:0000256" key="2">
    <source>
        <dbReference type="ARBA" id="ARBA00022777"/>
    </source>
</evidence>
<feature type="domain" description="Phage shock protein PspC N-terminal" evidence="5">
    <location>
        <begin position="17"/>
        <end position="73"/>
    </location>
</feature>
<dbReference type="InterPro" id="IPR036890">
    <property type="entry name" value="HATPase_C_sf"/>
</dbReference>
<dbReference type="Pfam" id="PF02518">
    <property type="entry name" value="HATPase_c"/>
    <property type="match status" value="1"/>
</dbReference>
<dbReference type="AlphaFoldDB" id="A0A6J6P490"/>
<sequence length="429" mass="45484">MAEMDTTTTASGGYEPRRAYRDTSDPIIGGVAAGLARHLAAPVLWVRAAFVLTAVLGGVGIAMYAGLWLVLPTDSRFDDEAPGLAGATRDGRRPGRIGRLGDVGPAIALAALGLGLVFALEAVLGQGAVFWPVAIALAGIALLWRQADEAQRERWLDTTGRIDPVRVVFGNGGWASYSRVAAGVLLIATALVLFALRGGGIDIARDLLLAAMLGVVGIGVVVGPWVYRLASDLADERAERVRSQERADVAAHLHDSVLQTLALIQNNAQDAAVVARLARSQERDLRSWLYVGETVDERSVASALRRAAAEVEDAHAITVDVVAVGDAALVERLRPVVAAAREAMTNAAKHAGTGRVDVYAETTADAVDVFVRDRGSGFDQAAVPEDRHGVRHSIVDRMHRHGGTAEIRSAPGEGTEVRLHLPRETEEDQ</sequence>
<reference evidence="6" key="1">
    <citation type="submission" date="2020-05" db="EMBL/GenBank/DDBJ databases">
        <authorList>
            <person name="Chiriac C."/>
            <person name="Salcher M."/>
            <person name="Ghai R."/>
            <person name="Kavagutti S V."/>
        </authorList>
    </citation>
    <scope>NUCLEOTIDE SEQUENCE</scope>
</reference>
<keyword evidence="3" id="KW-0472">Membrane</keyword>
<gene>
    <name evidence="6" type="ORF">UFOPK2579_00425</name>
</gene>
<dbReference type="Gene3D" id="3.30.565.10">
    <property type="entry name" value="Histidine kinase-like ATPase, C-terminal domain"/>
    <property type="match status" value="1"/>
</dbReference>
<dbReference type="EMBL" id="CAEZXR010000033">
    <property type="protein sequence ID" value="CAB4691254.1"/>
    <property type="molecule type" value="Genomic_DNA"/>
</dbReference>
<feature type="domain" description="Histidine kinase/HSP90-like ATPase" evidence="4">
    <location>
        <begin position="338"/>
        <end position="424"/>
    </location>
</feature>
<feature type="transmembrane region" description="Helical" evidence="3">
    <location>
        <begin position="44"/>
        <end position="71"/>
    </location>
</feature>